<gene>
    <name evidence="1" type="ORF">B9G39_13735</name>
</gene>
<comment type="caution">
    <text evidence="1">The sequence shown here is derived from an EMBL/GenBank/DDBJ whole genome shotgun (WGS) entry which is preliminary data.</text>
</comment>
<sequence>MTSVCFTETMSGQLSWQPNIDAQNPELKDIYAFKIADQVTHQMILKDISIEVKIPNKKQLTASQYQKGLPGKITAGQLWLNPLFNKATQALTTRHQLTILSGRFTLFRHINANTKHMQYVLIATNANHSRFFLVHGFKKVSNAGFSWLKPWRIWQDTTTLFTSLYALTPDVTQHKQISLDKVRDILAYNQPSAYGVIYIYPWRFIQQLISFSIKATHPLRTLKHFLVFFIRSLTQVYFSKQHSKNR</sequence>
<dbReference type="Proteomes" id="UP000257039">
    <property type="component" value="Unassembled WGS sequence"/>
</dbReference>
<evidence type="ECO:0000313" key="2">
    <source>
        <dbReference type="Proteomes" id="UP000257039"/>
    </source>
</evidence>
<proteinExistence type="predicted"/>
<accession>A0A4P9VQP3</accession>
<protein>
    <submittedName>
        <fullName evidence="1">Uncharacterized protein</fullName>
    </submittedName>
</protein>
<keyword evidence="2" id="KW-1185">Reference proteome</keyword>
<reference evidence="1 2" key="1">
    <citation type="submission" date="2017-04" db="EMBL/GenBank/DDBJ databases">
        <title>Draft genome sequence of Zooshikella ganghwensis VG4 isolated from Red Sea sediments.</title>
        <authorList>
            <person name="Rehman Z."/>
            <person name="Alam I."/>
            <person name="Kamau A."/>
            <person name="Bajic V."/>
            <person name="Leiknes T."/>
        </authorList>
    </citation>
    <scope>NUCLEOTIDE SEQUENCE [LARGE SCALE GENOMIC DNA]</scope>
    <source>
        <strain evidence="1 2">VG4</strain>
    </source>
</reference>
<organism evidence="1 2">
    <name type="scientific">Zooshikella ganghwensis</name>
    <dbReference type="NCBI Taxonomy" id="202772"/>
    <lineage>
        <taxon>Bacteria</taxon>
        <taxon>Pseudomonadati</taxon>
        <taxon>Pseudomonadota</taxon>
        <taxon>Gammaproteobacteria</taxon>
        <taxon>Oceanospirillales</taxon>
        <taxon>Zooshikellaceae</taxon>
        <taxon>Zooshikella</taxon>
    </lineage>
</organism>
<evidence type="ECO:0000313" key="1">
    <source>
        <dbReference type="EMBL" id="RDH44412.1"/>
    </source>
</evidence>
<dbReference type="EMBL" id="NDXW01000001">
    <property type="protein sequence ID" value="RDH44412.1"/>
    <property type="molecule type" value="Genomic_DNA"/>
</dbReference>
<name>A0A4P9VQP3_9GAMM</name>
<dbReference type="RefSeq" id="WP_094787568.1">
    <property type="nucleotide sequence ID" value="NZ_NDXW01000001.1"/>
</dbReference>
<dbReference type="AlphaFoldDB" id="A0A4P9VQP3"/>